<dbReference type="InterPro" id="IPR036322">
    <property type="entry name" value="WD40_repeat_dom_sf"/>
</dbReference>
<dbReference type="Proteomes" id="UP000247792">
    <property type="component" value="Unassembled WGS sequence"/>
</dbReference>
<comment type="caution">
    <text evidence="4">The sequence shown here is derived from an EMBL/GenBank/DDBJ whole genome shotgun (WGS) entry which is preliminary data.</text>
</comment>
<keyword evidence="1 3" id="KW-0853">WD repeat</keyword>
<evidence type="ECO:0000256" key="2">
    <source>
        <dbReference type="ARBA" id="ARBA00022737"/>
    </source>
</evidence>
<dbReference type="InterPro" id="IPR015943">
    <property type="entry name" value="WD40/YVTN_repeat-like_dom_sf"/>
</dbReference>
<dbReference type="PROSITE" id="PS50294">
    <property type="entry name" value="WD_REPEATS_REGION"/>
    <property type="match status" value="4"/>
</dbReference>
<protein>
    <submittedName>
        <fullName evidence="4">WD domain G-beta repeat uncharacterized protein</fullName>
    </submittedName>
</protein>
<feature type="repeat" description="WD" evidence="3">
    <location>
        <begin position="498"/>
        <end position="539"/>
    </location>
</feature>
<dbReference type="CDD" id="cd00200">
    <property type="entry name" value="WD40"/>
    <property type="match status" value="1"/>
</dbReference>
<evidence type="ECO:0000313" key="4">
    <source>
        <dbReference type="EMBL" id="PXX41641.1"/>
    </source>
</evidence>
<dbReference type="InterPro" id="IPR001680">
    <property type="entry name" value="WD40_rpt"/>
</dbReference>
<dbReference type="OrthoDB" id="9768004at2"/>
<feature type="repeat" description="WD" evidence="3">
    <location>
        <begin position="272"/>
        <end position="313"/>
    </location>
</feature>
<dbReference type="AlphaFoldDB" id="A0A318J4L9"/>
<organism evidence="4 5">
    <name type="scientific">Undibacterium pigrum</name>
    <dbReference type="NCBI Taxonomy" id="401470"/>
    <lineage>
        <taxon>Bacteria</taxon>
        <taxon>Pseudomonadati</taxon>
        <taxon>Pseudomonadota</taxon>
        <taxon>Betaproteobacteria</taxon>
        <taxon>Burkholderiales</taxon>
        <taxon>Oxalobacteraceae</taxon>
        <taxon>Undibacterium</taxon>
    </lineage>
</organism>
<feature type="repeat" description="WD" evidence="3">
    <location>
        <begin position="362"/>
        <end position="403"/>
    </location>
</feature>
<accession>A0A318J4L9</accession>
<dbReference type="Gene3D" id="2.130.10.10">
    <property type="entry name" value="YVTN repeat-like/Quinoprotein amine dehydrogenase"/>
    <property type="match status" value="2"/>
</dbReference>
<name>A0A318J4L9_9BURK</name>
<dbReference type="PRINTS" id="PR00320">
    <property type="entry name" value="GPROTEINBRPT"/>
</dbReference>
<dbReference type="SUPFAM" id="SSF50978">
    <property type="entry name" value="WD40 repeat-like"/>
    <property type="match status" value="1"/>
</dbReference>
<evidence type="ECO:0000256" key="1">
    <source>
        <dbReference type="ARBA" id="ARBA00022574"/>
    </source>
</evidence>
<evidence type="ECO:0000313" key="5">
    <source>
        <dbReference type="Proteomes" id="UP000247792"/>
    </source>
</evidence>
<dbReference type="PROSITE" id="PS50082">
    <property type="entry name" value="WD_REPEATS_2"/>
    <property type="match status" value="4"/>
</dbReference>
<evidence type="ECO:0000256" key="3">
    <source>
        <dbReference type="PROSITE-ProRule" id="PRU00221"/>
    </source>
</evidence>
<dbReference type="PROSITE" id="PS00678">
    <property type="entry name" value="WD_REPEATS_1"/>
    <property type="match status" value="1"/>
</dbReference>
<keyword evidence="5" id="KW-1185">Reference proteome</keyword>
<dbReference type="EMBL" id="QJKB01000007">
    <property type="protein sequence ID" value="PXX41641.1"/>
    <property type="molecule type" value="Genomic_DNA"/>
</dbReference>
<dbReference type="SMART" id="SM00320">
    <property type="entry name" value="WD40"/>
    <property type="match status" value="5"/>
</dbReference>
<keyword evidence="2" id="KW-0677">Repeat</keyword>
<dbReference type="InterPro" id="IPR019775">
    <property type="entry name" value="WD40_repeat_CS"/>
</dbReference>
<feature type="repeat" description="WD" evidence="3">
    <location>
        <begin position="230"/>
        <end position="271"/>
    </location>
</feature>
<dbReference type="InterPro" id="IPR020472">
    <property type="entry name" value="WD40_PAC1"/>
</dbReference>
<sequence>MIDFEKIKSELWNAEVYLYVTGHESDAAELFVRVLTQIDPNFILPILCGGAVTLGKLDAIISRPGLRALTREIESWVNNYKRNSFPIFSSVYISPEKRYSDYFLPHLKLLEAFESAGVFHVEHLNIEQHESVVVSIVGDEDVLSSEEIIKLLYVGQEVEFNFLGENSLRRGNILGIGEWHEVRRFIAQVEIEETHTGHRFLVPTFALLPASYKSEAANEKRVNFQENLIDAGHFGEITNVIFSQDGRFILSSSTDAMLRYWDVETGVCIRLFQGHVGSITSLAFSQDGLYALSGSSDGTARFWDICSGQCLKVFADHADGVASLDLSPDGRFAISVESTLLYVNPPVIRLWDTQTGICKFSYEGHERQVIALKFLSGGRSFISASEDESIRIWDINSGTCLKKIDVTDSFFSKNLSNKMTTQIENSIYCYVKDQRDGQFLVRSWDLETNRGTAFFKGNFKRNLRMPVCIYDSKVIVRDKNASTVEIWDAHVKEREHILKGHREYVTCAAISPNRKFLITGGKDRQLILWNCKNGGIVKVYGYRVPENYPDVVQYIEPKNAGGFGIDWDLHTKTLGLRPLKH</sequence>
<dbReference type="PANTHER" id="PTHR19848">
    <property type="entry name" value="WD40 REPEAT PROTEIN"/>
    <property type="match status" value="1"/>
</dbReference>
<reference evidence="4 5" key="1">
    <citation type="submission" date="2018-05" db="EMBL/GenBank/DDBJ databases">
        <title>Genomic Encyclopedia of Type Strains, Phase IV (KMG-IV): sequencing the most valuable type-strain genomes for metagenomic binning, comparative biology and taxonomic classification.</title>
        <authorList>
            <person name="Goeker M."/>
        </authorList>
    </citation>
    <scope>NUCLEOTIDE SEQUENCE [LARGE SCALE GENOMIC DNA]</scope>
    <source>
        <strain evidence="4 5">DSM 19792</strain>
    </source>
</reference>
<dbReference type="PANTHER" id="PTHR19848:SF8">
    <property type="entry name" value="F-BOX AND WD REPEAT DOMAIN CONTAINING 7"/>
    <property type="match status" value="1"/>
</dbReference>
<proteinExistence type="predicted"/>
<gene>
    <name evidence="4" type="ORF">DFR42_107293</name>
</gene>
<dbReference type="Pfam" id="PF00400">
    <property type="entry name" value="WD40"/>
    <property type="match status" value="5"/>
</dbReference>
<dbReference type="RefSeq" id="WP_110256857.1">
    <property type="nucleotide sequence ID" value="NZ_QJKB01000007.1"/>
</dbReference>